<reference evidence="1 2" key="1">
    <citation type="submission" date="2019-05" db="EMBL/GenBank/DDBJ databases">
        <authorList>
            <person name="Zhou X."/>
        </authorList>
    </citation>
    <scope>NUCLEOTIDE SEQUENCE [LARGE SCALE GENOMIC DNA]</scope>
    <source>
        <strain evidence="1 2">DSM 432</strain>
    </source>
</reference>
<sequence>MATPCVKLCAIEPLSGLCLGCGRSLREIGAWMSYSPATRAAIMAALPQRLARVKAEVRDSAPD</sequence>
<comment type="caution">
    <text evidence="1">The sequence shown here is derived from an EMBL/GenBank/DDBJ whole genome shotgun (WGS) entry which is preliminary data.</text>
</comment>
<dbReference type="Proteomes" id="UP000305131">
    <property type="component" value="Unassembled WGS sequence"/>
</dbReference>
<dbReference type="EMBL" id="VAUP01000015">
    <property type="protein sequence ID" value="TLX44109.1"/>
    <property type="molecule type" value="Genomic_DNA"/>
</dbReference>
<dbReference type="Pfam" id="PF06945">
    <property type="entry name" value="DUF1289"/>
    <property type="match status" value="1"/>
</dbReference>
<dbReference type="OrthoDB" id="9811423at2"/>
<name>A0A6C1KIJ3_XANAU</name>
<dbReference type="PANTHER" id="PTHR35175">
    <property type="entry name" value="DUF1289 DOMAIN-CONTAINING PROTEIN"/>
    <property type="match status" value="1"/>
</dbReference>
<evidence type="ECO:0000313" key="2">
    <source>
        <dbReference type="Proteomes" id="UP000305131"/>
    </source>
</evidence>
<proteinExistence type="predicted"/>
<dbReference type="AlphaFoldDB" id="A0A6C1KIJ3"/>
<organism evidence="1 2">
    <name type="scientific">Xanthobacter autotrophicus</name>
    <dbReference type="NCBI Taxonomy" id="280"/>
    <lineage>
        <taxon>Bacteria</taxon>
        <taxon>Pseudomonadati</taxon>
        <taxon>Pseudomonadota</taxon>
        <taxon>Alphaproteobacteria</taxon>
        <taxon>Hyphomicrobiales</taxon>
        <taxon>Xanthobacteraceae</taxon>
        <taxon>Xanthobacter</taxon>
    </lineage>
</organism>
<evidence type="ECO:0000313" key="1">
    <source>
        <dbReference type="EMBL" id="TLX44109.1"/>
    </source>
</evidence>
<accession>A0A6C1KIJ3</accession>
<gene>
    <name evidence="1" type="ORF">FBQ73_06235</name>
</gene>
<protein>
    <submittedName>
        <fullName evidence="1">DUF1289 domain-containing protein</fullName>
    </submittedName>
</protein>
<dbReference type="InterPro" id="IPR010710">
    <property type="entry name" value="DUF1289"/>
</dbReference>
<dbReference type="PANTHER" id="PTHR35175:SF2">
    <property type="entry name" value="DUF1289 DOMAIN-CONTAINING PROTEIN"/>
    <property type="match status" value="1"/>
</dbReference>